<dbReference type="GeneID" id="103335594"/>
<evidence type="ECO:0000313" key="8">
    <source>
        <dbReference type="Proteomes" id="UP000694861"/>
    </source>
</evidence>
<feature type="transmembrane region" description="Helical" evidence="6">
    <location>
        <begin position="199"/>
        <end position="222"/>
    </location>
</feature>
<evidence type="ECO:0000256" key="1">
    <source>
        <dbReference type="ARBA" id="ARBA00004127"/>
    </source>
</evidence>
<proteinExistence type="predicted"/>
<dbReference type="Proteomes" id="UP000694861">
    <property type="component" value="Linkage group LG6"/>
</dbReference>
<name>A0ABM0PAQ4_PRUMU</name>
<feature type="domain" description="3-oxo-5-alpha-steroid 4-dehydrogenase C-terminal" evidence="7">
    <location>
        <begin position="262"/>
        <end position="376"/>
    </location>
</feature>
<evidence type="ECO:0000256" key="6">
    <source>
        <dbReference type="SAM" id="Phobius"/>
    </source>
</evidence>
<keyword evidence="8" id="KW-1185">Reference proteome</keyword>
<keyword evidence="3 6" id="KW-0812">Transmembrane</keyword>
<evidence type="ECO:0000256" key="5">
    <source>
        <dbReference type="ARBA" id="ARBA00023136"/>
    </source>
</evidence>
<dbReference type="InterPro" id="IPR039698">
    <property type="entry name" value="Dfg10/SRD5A3"/>
</dbReference>
<gene>
    <name evidence="9" type="primary">LOC103335594</name>
</gene>
<reference evidence="9" key="2">
    <citation type="submission" date="2025-08" db="UniProtKB">
        <authorList>
            <consortium name="RefSeq"/>
        </authorList>
    </citation>
    <scope>IDENTIFICATION</scope>
</reference>
<dbReference type="Gene3D" id="1.20.120.1630">
    <property type="match status" value="1"/>
</dbReference>
<organism evidence="8 9">
    <name type="scientific">Prunus mume</name>
    <name type="common">Japanese apricot</name>
    <name type="synonym">Armeniaca mume</name>
    <dbReference type="NCBI Taxonomy" id="102107"/>
    <lineage>
        <taxon>Eukaryota</taxon>
        <taxon>Viridiplantae</taxon>
        <taxon>Streptophyta</taxon>
        <taxon>Embryophyta</taxon>
        <taxon>Tracheophyta</taxon>
        <taxon>Spermatophyta</taxon>
        <taxon>Magnoliopsida</taxon>
        <taxon>eudicotyledons</taxon>
        <taxon>Gunneridae</taxon>
        <taxon>Pentapetalae</taxon>
        <taxon>rosids</taxon>
        <taxon>fabids</taxon>
        <taxon>Rosales</taxon>
        <taxon>Rosaceae</taxon>
        <taxon>Amygdaloideae</taxon>
        <taxon>Amygdaleae</taxon>
        <taxon>Prunus</taxon>
    </lineage>
</organism>
<dbReference type="Pfam" id="PF02544">
    <property type="entry name" value="Steroid_dh"/>
    <property type="match status" value="1"/>
</dbReference>
<reference evidence="8" key="1">
    <citation type="journal article" date="2012" name="Nat. Commun.">
        <title>The genome of Prunus mume.</title>
        <authorList>
            <person name="Zhang Q."/>
            <person name="Chen W."/>
            <person name="Sun L."/>
            <person name="Zhao F."/>
            <person name="Huang B."/>
            <person name="Yang W."/>
            <person name="Tao Y."/>
            <person name="Wang J."/>
            <person name="Yuan Z."/>
            <person name="Fan G."/>
            <person name="Xing Z."/>
            <person name="Han C."/>
            <person name="Pan H."/>
            <person name="Zhong X."/>
            <person name="Shi W."/>
            <person name="Liang X."/>
            <person name="Du D."/>
            <person name="Sun F."/>
            <person name="Xu Z."/>
            <person name="Hao R."/>
            <person name="Lv T."/>
            <person name="Lv Y."/>
            <person name="Zheng Z."/>
            <person name="Sun M."/>
            <person name="Luo L."/>
            <person name="Cai M."/>
            <person name="Gao Y."/>
            <person name="Wang J."/>
            <person name="Yin Y."/>
            <person name="Xu X."/>
            <person name="Cheng T."/>
            <person name="Wang J."/>
        </authorList>
    </citation>
    <scope>NUCLEOTIDE SEQUENCE [LARGE SCALE GENOMIC DNA]</scope>
</reference>
<keyword evidence="4 6" id="KW-1133">Transmembrane helix</keyword>
<feature type="transmembrane region" description="Helical" evidence="6">
    <location>
        <begin position="162"/>
        <end position="179"/>
    </location>
</feature>
<evidence type="ECO:0000256" key="4">
    <source>
        <dbReference type="ARBA" id="ARBA00022989"/>
    </source>
</evidence>
<evidence type="ECO:0000256" key="3">
    <source>
        <dbReference type="ARBA" id="ARBA00022692"/>
    </source>
</evidence>
<dbReference type="PANTHER" id="PTHR14624">
    <property type="entry name" value="DFG10 PROTEIN"/>
    <property type="match status" value="1"/>
</dbReference>
<protein>
    <submittedName>
        <fullName evidence="9">Polyprenol reductase 2-like isoform X1</fullName>
    </submittedName>
</protein>
<dbReference type="PANTHER" id="PTHR14624:SF0">
    <property type="entry name" value="POLYPRENOL REDUCTASE"/>
    <property type="match status" value="1"/>
</dbReference>
<keyword evidence="5 6" id="KW-0472">Membrane</keyword>
<dbReference type="RefSeq" id="XP_008236830.1">
    <property type="nucleotide sequence ID" value="XM_008238608.2"/>
</dbReference>
<sequence>MHCFPEKKKALALEDPVEPVLSFGRETSLFQLFKLCSIWVFAKMEEGLVGLLRTAWIAAILPLLIASVPSSRLSSFHGAVLEFAKRGKIMKSSSQKFTVPQKFFCHFYLVAVVWTTLLLVTTGMYAYKTVPLVYPTFPSQLTGGSHIFSWHKSHSIPVSYRYGVWRSVFLLLLMEVQVLRRLFETIYVFNYSSSARMHIFGYLTGLFFYTAAPLSLCCNNALEVYKFSLNAVAEFIVKGKTTMQHMEFDWLEFVGSLLRLRWLQWTGAVIFFWGWIHQRNCHAILGSLREHSGQNDEYVIPHGDWFEVVSSPHYLAEIVIYAGLVVASGGTDPTIWLLFGFVVSNLVFAAAETHRWYLKKFKNYPSNRLAIFPFVY</sequence>
<accession>A0ABM0PAQ4</accession>
<comment type="subcellular location">
    <subcellularLocation>
        <location evidence="1">Endomembrane system</location>
        <topology evidence="1">Multi-pass membrane protein</topology>
    </subcellularLocation>
</comment>
<comment type="pathway">
    <text evidence="2">Protein modification; protein glycosylation.</text>
</comment>
<dbReference type="InterPro" id="IPR001104">
    <property type="entry name" value="3-oxo-5_a-steroid_4-DH_C"/>
</dbReference>
<dbReference type="PROSITE" id="PS50244">
    <property type="entry name" value="S5A_REDUCTASE"/>
    <property type="match status" value="1"/>
</dbReference>
<feature type="transmembrane region" description="Helical" evidence="6">
    <location>
        <begin position="334"/>
        <end position="351"/>
    </location>
</feature>
<evidence type="ECO:0000313" key="9">
    <source>
        <dbReference type="RefSeq" id="XP_008236830.1"/>
    </source>
</evidence>
<feature type="transmembrane region" description="Helical" evidence="6">
    <location>
        <begin position="105"/>
        <end position="127"/>
    </location>
</feature>
<evidence type="ECO:0000256" key="2">
    <source>
        <dbReference type="ARBA" id="ARBA00004922"/>
    </source>
</evidence>
<evidence type="ECO:0000259" key="7">
    <source>
        <dbReference type="Pfam" id="PF02544"/>
    </source>
</evidence>